<gene>
    <name evidence="1" type="ORF">DMENIID0003_02990</name>
</gene>
<dbReference type="AlphaFoldDB" id="A0AAT9GBJ3"/>
<proteinExistence type="predicted"/>
<evidence type="ECO:0000313" key="1">
    <source>
        <dbReference type="EMBL" id="BFD47225.1"/>
    </source>
</evidence>
<accession>A0AAT9GBJ3</accession>
<sequence>MAMNYKQWEEILSTVNKEVTLPRKSGEKVWNVFYKKNDASNCSGMQ</sequence>
<reference evidence="1" key="1">
    <citation type="submission" date="2024-01" db="EMBL/GenBank/DDBJ databases">
        <title>Sequencing the genomes of a sandfly, Sergentomyia squamirostris, and its two endosymbionts.</title>
        <authorList>
            <person name="Itokawa K."/>
            <person name="Sanjoba C."/>
        </authorList>
    </citation>
    <scope>NUCLEOTIDE SEQUENCE</scope>
    <source>
        <strain evidence="1">WSSQ</strain>
    </source>
</reference>
<name>A0AAT9GBJ3_9RICK</name>
<organism evidence="1">
    <name type="scientific">Wolbachia endosymbiont of Sergentomyia squamirostris</name>
    <dbReference type="NCBI Taxonomy" id="3113640"/>
    <lineage>
        <taxon>Bacteria</taxon>
        <taxon>Pseudomonadati</taxon>
        <taxon>Pseudomonadota</taxon>
        <taxon>Alphaproteobacteria</taxon>
        <taxon>Rickettsiales</taxon>
        <taxon>Anaplasmataceae</taxon>
        <taxon>Wolbachieae</taxon>
        <taxon>Wolbachia</taxon>
    </lineage>
</organism>
<protein>
    <submittedName>
        <fullName evidence="1">Uncharacterized protein</fullName>
    </submittedName>
</protein>
<dbReference type="EMBL" id="AP029172">
    <property type="protein sequence ID" value="BFD47225.1"/>
    <property type="molecule type" value="Genomic_DNA"/>
</dbReference>